<dbReference type="InParanoid" id="F6H2Y9"/>
<accession>F6H2Y9</accession>
<evidence type="ECO:0000313" key="1">
    <source>
        <dbReference type="EMBL" id="CCB46724.1"/>
    </source>
</evidence>
<dbReference type="HOGENOM" id="CLU_3261590_0_0_1"/>
<dbReference type="AlphaFoldDB" id="F6H2Y9"/>
<sequence length="42" mass="4680">METAILGEEIVNSSHNLLPYGPNGRMESGVSKLVKLVKYEYI</sequence>
<organism evidence="1 2">
    <name type="scientific">Vitis vinifera</name>
    <name type="common">Grape</name>
    <dbReference type="NCBI Taxonomy" id="29760"/>
    <lineage>
        <taxon>Eukaryota</taxon>
        <taxon>Viridiplantae</taxon>
        <taxon>Streptophyta</taxon>
        <taxon>Embryophyta</taxon>
        <taxon>Tracheophyta</taxon>
        <taxon>Spermatophyta</taxon>
        <taxon>Magnoliopsida</taxon>
        <taxon>eudicotyledons</taxon>
        <taxon>Gunneridae</taxon>
        <taxon>Pentapetalae</taxon>
        <taxon>rosids</taxon>
        <taxon>Vitales</taxon>
        <taxon>Vitaceae</taxon>
        <taxon>Viteae</taxon>
        <taxon>Vitis</taxon>
    </lineage>
</organism>
<name>F6H2Y9_VITVI</name>
<proteinExistence type="predicted"/>
<keyword evidence="2" id="KW-1185">Reference proteome</keyword>
<dbReference type="EMBL" id="FN595231">
    <property type="protein sequence ID" value="CCB46724.1"/>
    <property type="molecule type" value="Genomic_DNA"/>
</dbReference>
<evidence type="ECO:0000313" key="2">
    <source>
        <dbReference type="Proteomes" id="UP000009183"/>
    </source>
</evidence>
<reference evidence="2" key="1">
    <citation type="journal article" date="2007" name="Nature">
        <title>The grapevine genome sequence suggests ancestral hexaploidization in major angiosperm phyla.</title>
        <authorList>
            <consortium name="The French-Italian Public Consortium for Grapevine Genome Characterization."/>
            <person name="Jaillon O."/>
            <person name="Aury J.-M."/>
            <person name="Noel B."/>
            <person name="Policriti A."/>
            <person name="Clepet C."/>
            <person name="Casagrande A."/>
            <person name="Choisne N."/>
            <person name="Aubourg S."/>
            <person name="Vitulo N."/>
            <person name="Jubin C."/>
            <person name="Vezzi A."/>
            <person name="Legeai F."/>
            <person name="Hugueney P."/>
            <person name="Dasilva C."/>
            <person name="Horner D."/>
            <person name="Mica E."/>
            <person name="Jublot D."/>
            <person name="Poulain J."/>
            <person name="Bruyere C."/>
            <person name="Billault A."/>
            <person name="Segurens B."/>
            <person name="Gouyvenoux M."/>
            <person name="Ugarte E."/>
            <person name="Cattonaro F."/>
            <person name="Anthouard V."/>
            <person name="Vico V."/>
            <person name="Del Fabbro C."/>
            <person name="Alaux M."/>
            <person name="Di Gaspero G."/>
            <person name="Dumas V."/>
            <person name="Felice N."/>
            <person name="Paillard S."/>
            <person name="Juman I."/>
            <person name="Moroldo M."/>
            <person name="Scalabrin S."/>
            <person name="Canaguier A."/>
            <person name="Le Clainche I."/>
            <person name="Malacrida G."/>
            <person name="Durand E."/>
            <person name="Pesole G."/>
            <person name="Laucou V."/>
            <person name="Chatelet P."/>
            <person name="Merdinoglu D."/>
            <person name="Delledonne M."/>
            <person name="Pezzotti M."/>
            <person name="Lecharny A."/>
            <person name="Scarpelli C."/>
            <person name="Artiguenave F."/>
            <person name="Pe M.E."/>
            <person name="Valle G."/>
            <person name="Morgante M."/>
            <person name="Caboche M."/>
            <person name="Adam-Blondon A.-F."/>
            <person name="Weissenbach J."/>
            <person name="Quetier F."/>
            <person name="Wincker P."/>
        </authorList>
    </citation>
    <scope>NUCLEOTIDE SEQUENCE [LARGE SCALE GENOMIC DNA]</scope>
    <source>
        <strain evidence="2">cv. Pinot noir / PN40024</strain>
    </source>
</reference>
<protein>
    <submittedName>
        <fullName evidence="1">Uncharacterized protein</fullName>
    </submittedName>
</protein>
<dbReference type="Proteomes" id="UP000009183">
    <property type="component" value="Chromosome 4"/>
</dbReference>
<dbReference type="PaxDb" id="29760-VIT_04s0008g03910.t01"/>
<gene>
    <name evidence="1" type="ordered locus">VIT_04s0008g03910</name>
</gene>